<dbReference type="EMBL" id="CDPU01000008">
    <property type="protein sequence ID" value="CEO47857.1"/>
    <property type="molecule type" value="Genomic_DNA"/>
</dbReference>
<organism evidence="1">
    <name type="scientific">Bionectria ochroleuca</name>
    <name type="common">Gliocladium roseum</name>
    <dbReference type="NCBI Taxonomy" id="29856"/>
    <lineage>
        <taxon>Eukaryota</taxon>
        <taxon>Fungi</taxon>
        <taxon>Dikarya</taxon>
        <taxon>Ascomycota</taxon>
        <taxon>Pezizomycotina</taxon>
        <taxon>Sordariomycetes</taxon>
        <taxon>Hypocreomycetidae</taxon>
        <taxon>Hypocreales</taxon>
        <taxon>Bionectriaceae</taxon>
        <taxon>Clonostachys</taxon>
    </lineage>
</organism>
<proteinExistence type="predicted"/>
<reference evidence="1" key="1">
    <citation type="submission" date="2015-01" db="EMBL/GenBank/DDBJ databases">
        <authorList>
            <person name="Durling Mikael"/>
        </authorList>
    </citation>
    <scope>NUCLEOTIDE SEQUENCE</scope>
</reference>
<name>A0A0B7JX80_BIOOC</name>
<dbReference type="AlphaFoldDB" id="A0A0B7JX80"/>
<gene>
    <name evidence="1" type="ORF">BN869_000003912_1</name>
</gene>
<protein>
    <submittedName>
        <fullName evidence="1">Uncharacterized protein</fullName>
    </submittedName>
</protein>
<accession>A0A0B7JX80</accession>
<sequence length="136" mass="16024">MYVIDLHKIYFSLNSTSMKIPAPKPFRPIAYPFRHTIFRLGNRDDVNELKFEIKLIVIVDDILQLLVLKSTHIDIFTFRNDLVVQVVKELSFRNHMALMPWVFAKNSNRLELEVGDFREFLDPVKCHVAFFEVEVA</sequence>
<evidence type="ECO:0000313" key="1">
    <source>
        <dbReference type="EMBL" id="CEO47857.1"/>
    </source>
</evidence>